<dbReference type="NCBIfam" id="TIGR02532">
    <property type="entry name" value="IV_pilin_GFxxxE"/>
    <property type="match status" value="1"/>
</dbReference>
<evidence type="ECO:0000256" key="4">
    <source>
        <dbReference type="ARBA" id="ARBA00022692"/>
    </source>
</evidence>
<comment type="similarity">
    <text evidence="2">Belongs to the N-Me-Phe pilin family.</text>
</comment>
<accession>A0A2G8T6I3</accession>
<dbReference type="SUPFAM" id="SSF54523">
    <property type="entry name" value="Pili subunits"/>
    <property type="match status" value="1"/>
</dbReference>
<evidence type="ECO:0000313" key="9">
    <source>
        <dbReference type="Proteomes" id="UP000228593"/>
    </source>
</evidence>
<keyword evidence="5 7" id="KW-1133">Transmembrane helix</keyword>
<protein>
    <submittedName>
        <fullName evidence="8">Prepilin-type cleavage/methylation domain-containing protein</fullName>
    </submittedName>
</protein>
<comment type="caution">
    <text evidence="8">The sequence shown here is derived from an EMBL/GenBank/DDBJ whole genome shotgun (WGS) entry which is preliminary data.</text>
</comment>
<dbReference type="AlphaFoldDB" id="A0A2G8T6I3"/>
<feature type="transmembrane region" description="Helical" evidence="7">
    <location>
        <begin position="12"/>
        <end position="37"/>
    </location>
</feature>
<dbReference type="PANTHER" id="PTHR30093">
    <property type="entry name" value="GENERAL SECRETION PATHWAY PROTEIN G"/>
    <property type="match status" value="1"/>
</dbReference>
<evidence type="ECO:0000256" key="5">
    <source>
        <dbReference type="ARBA" id="ARBA00022989"/>
    </source>
</evidence>
<keyword evidence="4 7" id="KW-0812">Transmembrane</keyword>
<keyword evidence="6 7" id="KW-0472">Membrane</keyword>
<comment type="subcellular location">
    <subcellularLocation>
        <location evidence="1">Membrane</location>
        <topology evidence="1">Single-pass membrane protein</topology>
    </subcellularLocation>
</comment>
<reference evidence="8 9" key="1">
    <citation type="submission" date="2017-10" db="EMBL/GenBank/DDBJ databases">
        <title>Massilia psychrophilum sp. nov., a novel purple-pigmented bacterium isolated from Tianshan glacier, Xinjiang Municipality, China.</title>
        <authorList>
            <person name="Wang H."/>
        </authorList>
    </citation>
    <scope>NUCLEOTIDE SEQUENCE [LARGE SCALE GENOMIC DNA]</scope>
    <source>
        <strain evidence="8 9">JCM 30813</strain>
    </source>
</reference>
<dbReference type="PRINTS" id="PR00885">
    <property type="entry name" value="BCTERIALGSPH"/>
</dbReference>
<keyword evidence="9" id="KW-1185">Reference proteome</keyword>
<dbReference type="GO" id="GO:0044096">
    <property type="term" value="C:type IV pilus"/>
    <property type="evidence" value="ECO:0007669"/>
    <property type="project" value="TreeGrafter"/>
</dbReference>
<dbReference type="GO" id="GO:0043107">
    <property type="term" value="P:type IV pilus-dependent motility"/>
    <property type="evidence" value="ECO:0007669"/>
    <property type="project" value="TreeGrafter"/>
</dbReference>
<dbReference type="InterPro" id="IPR012902">
    <property type="entry name" value="N_methyl_site"/>
</dbReference>
<dbReference type="OrthoDB" id="8607132at2"/>
<dbReference type="PANTHER" id="PTHR30093:SF34">
    <property type="entry name" value="PREPILIN PEPTIDASE-DEPENDENT PROTEIN D"/>
    <property type="match status" value="1"/>
</dbReference>
<dbReference type="InterPro" id="IPR002416">
    <property type="entry name" value="T2SS_protein-GspH"/>
</dbReference>
<dbReference type="Pfam" id="PF07963">
    <property type="entry name" value="N_methyl"/>
    <property type="match status" value="1"/>
</dbReference>
<evidence type="ECO:0000256" key="1">
    <source>
        <dbReference type="ARBA" id="ARBA00004167"/>
    </source>
</evidence>
<evidence type="ECO:0000256" key="2">
    <source>
        <dbReference type="ARBA" id="ARBA00005233"/>
    </source>
</evidence>
<gene>
    <name evidence="8" type="ORF">CR103_00840</name>
</gene>
<dbReference type="InterPro" id="IPR045584">
    <property type="entry name" value="Pilin-like"/>
</dbReference>
<dbReference type="GO" id="GO:0016020">
    <property type="term" value="C:membrane"/>
    <property type="evidence" value="ECO:0007669"/>
    <property type="project" value="UniProtKB-SubCell"/>
</dbReference>
<dbReference type="GO" id="GO:0015627">
    <property type="term" value="C:type II protein secretion system complex"/>
    <property type="evidence" value="ECO:0007669"/>
    <property type="project" value="InterPro"/>
</dbReference>
<name>A0A2G8T6I3_9BURK</name>
<dbReference type="PROSITE" id="PS00409">
    <property type="entry name" value="PROKAR_NTER_METHYL"/>
    <property type="match status" value="1"/>
</dbReference>
<keyword evidence="3" id="KW-0488">Methylation</keyword>
<evidence type="ECO:0000256" key="6">
    <source>
        <dbReference type="ARBA" id="ARBA00023136"/>
    </source>
</evidence>
<dbReference type="Gene3D" id="3.30.700.10">
    <property type="entry name" value="Glycoprotein, Type 4 Pilin"/>
    <property type="match status" value="1"/>
</dbReference>
<evidence type="ECO:0000313" key="8">
    <source>
        <dbReference type="EMBL" id="PIL41624.1"/>
    </source>
</evidence>
<dbReference type="EMBL" id="PDOB01000001">
    <property type="protein sequence ID" value="PIL41624.1"/>
    <property type="molecule type" value="Genomic_DNA"/>
</dbReference>
<dbReference type="Proteomes" id="UP000228593">
    <property type="component" value="Unassembled WGS sequence"/>
</dbReference>
<sequence length="154" mass="15229">MKSMKMVKKAQAGFTLIELMIVVAIIGILAAVAIPAYSDYTVKAKIANALSSGGVLKNAVAMCAQETGSVATCTSGTAAANIPAFTATKEVTAGTVLANGVVQLTLADIGSGTSGLLITMTPTLGTSAMTWVNATTATNTAAVAAVTKNNASGS</sequence>
<evidence type="ECO:0000256" key="7">
    <source>
        <dbReference type="SAM" id="Phobius"/>
    </source>
</evidence>
<organism evidence="8 9">
    <name type="scientific">Massilia psychrophila</name>
    <dbReference type="NCBI Taxonomy" id="1603353"/>
    <lineage>
        <taxon>Bacteria</taxon>
        <taxon>Pseudomonadati</taxon>
        <taxon>Pseudomonadota</taxon>
        <taxon>Betaproteobacteria</taxon>
        <taxon>Burkholderiales</taxon>
        <taxon>Oxalobacteraceae</taxon>
        <taxon>Telluria group</taxon>
        <taxon>Massilia</taxon>
    </lineage>
</organism>
<dbReference type="GO" id="GO:0015628">
    <property type="term" value="P:protein secretion by the type II secretion system"/>
    <property type="evidence" value="ECO:0007669"/>
    <property type="project" value="InterPro"/>
</dbReference>
<proteinExistence type="inferred from homology"/>
<evidence type="ECO:0000256" key="3">
    <source>
        <dbReference type="ARBA" id="ARBA00022481"/>
    </source>
</evidence>